<dbReference type="InterPro" id="IPR002831">
    <property type="entry name" value="Tscrpt_reg_TrmB_N"/>
</dbReference>
<accession>A0A0G1LHL5</accession>
<dbReference type="Pfam" id="PF01978">
    <property type="entry name" value="TrmB"/>
    <property type="match status" value="1"/>
</dbReference>
<evidence type="ECO:0000259" key="1">
    <source>
        <dbReference type="Pfam" id="PF01978"/>
    </source>
</evidence>
<dbReference type="PATRIC" id="fig|1619000.3.peg.1028"/>
<dbReference type="Gene3D" id="1.10.10.10">
    <property type="entry name" value="Winged helix-like DNA-binding domain superfamily/Winged helix DNA-binding domain"/>
    <property type="match status" value="1"/>
</dbReference>
<reference evidence="2 3" key="1">
    <citation type="journal article" date="2015" name="Nature">
        <title>rRNA introns, odd ribosomes, and small enigmatic genomes across a large radiation of phyla.</title>
        <authorList>
            <person name="Brown C.T."/>
            <person name="Hug L.A."/>
            <person name="Thomas B.C."/>
            <person name="Sharon I."/>
            <person name="Castelle C.J."/>
            <person name="Singh A."/>
            <person name="Wilkins M.J."/>
            <person name="Williams K.H."/>
            <person name="Banfield J.F."/>
        </authorList>
    </citation>
    <scope>NUCLEOTIDE SEQUENCE [LARGE SCALE GENOMIC DNA]</scope>
</reference>
<dbReference type="AlphaFoldDB" id="A0A0G1LHL5"/>
<dbReference type="InterPro" id="IPR051797">
    <property type="entry name" value="TrmB-like"/>
</dbReference>
<proteinExistence type="predicted"/>
<evidence type="ECO:0000313" key="2">
    <source>
        <dbReference type="EMBL" id="KKT68262.1"/>
    </source>
</evidence>
<sequence length="251" mass="28425">MKTEINLKVRTLELLGLKPKEFEIYLAVLKLGTAPLRRVSEVAGYNRGTTYDALKILIEAGLVNFVEAKPHRYFTAEDPQKLRGLATRREVAIQEARLQLDSLLPDFQALAGSSAYRPAVRYYEGRDGIKDILKDVLKTTERTKNKTYRIYSSSKLRELIAEAWPNFTKTRVQSKIQVKAISIGPGGETAGLDERKWLSKEKSSSAYIFIYGQKTAYVSADEYNRLFGAIINDENIASSQMMIFDALWKSL</sequence>
<gene>
    <name evidence="2" type="ORF">UW63_C0083G0002</name>
</gene>
<dbReference type="InterPro" id="IPR036388">
    <property type="entry name" value="WH-like_DNA-bd_sf"/>
</dbReference>
<dbReference type="Proteomes" id="UP000034154">
    <property type="component" value="Unassembled WGS sequence"/>
</dbReference>
<dbReference type="EMBL" id="LCJB01000083">
    <property type="protein sequence ID" value="KKT68262.1"/>
    <property type="molecule type" value="Genomic_DNA"/>
</dbReference>
<evidence type="ECO:0000313" key="3">
    <source>
        <dbReference type="Proteomes" id="UP000034154"/>
    </source>
</evidence>
<dbReference type="SUPFAM" id="SSF46785">
    <property type="entry name" value="Winged helix' DNA-binding domain"/>
    <property type="match status" value="1"/>
</dbReference>
<organism evidence="2 3">
    <name type="scientific">Candidatus Uhrbacteria bacterium GW2011_GWF2_44_350</name>
    <dbReference type="NCBI Taxonomy" id="1619000"/>
    <lineage>
        <taxon>Bacteria</taxon>
        <taxon>Candidatus Uhriibacteriota</taxon>
    </lineage>
</organism>
<protein>
    <submittedName>
        <fullName evidence="2">Transcriptional regulator, TrmB</fullName>
    </submittedName>
</protein>
<name>A0A0G1LHL5_9BACT</name>
<dbReference type="InterPro" id="IPR036390">
    <property type="entry name" value="WH_DNA-bd_sf"/>
</dbReference>
<feature type="domain" description="Transcription regulator TrmB N-terminal" evidence="1">
    <location>
        <begin position="12"/>
        <end position="75"/>
    </location>
</feature>
<comment type="caution">
    <text evidence="2">The sequence shown here is derived from an EMBL/GenBank/DDBJ whole genome shotgun (WGS) entry which is preliminary data.</text>
</comment>
<dbReference type="PANTHER" id="PTHR34293:SF1">
    <property type="entry name" value="HTH-TYPE TRANSCRIPTIONAL REGULATOR TRMBL2"/>
    <property type="match status" value="1"/>
</dbReference>
<dbReference type="PANTHER" id="PTHR34293">
    <property type="entry name" value="HTH-TYPE TRANSCRIPTIONAL REGULATOR TRMBL2"/>
    <property type="match status" value="1"/>
</dbReference>